<evidence type="ECO:0000313" key="3">
    <source>
        <dbReference type="Proteomes" id="UP001596052"/>
    </source>
</evidence>
<evidence type="ECO:0000313" key="2">
    <source>
        <dbReference type="EMBL" id="MFC5457172.1"/>
    </source>
</evidence>
<feature type="chain" id="PRO_5047421689" description="DUF1795 domain-containing protein" evidence="1">
    <location>
        <begin position="22"/>
        <end position="354"/>
    </location>
</feature>
<sequence>MRRIAPLLLSLAMALESAAFPAEGFEPENLVLYQVDEVLRQRVPSVNDLGSYYKKIVAECQSFLAKSTTPANLVVVLAAKPGGQCRFWFIPSAAQNKELNLPGLQKRLEAIPALEVYGGPFAMAIRGKIAGGLPASKEEANAGMPIPQEWKDAIKETKERVVVPEGILAIVWPDPPGTVVEKLPSTPTEYVTQILEPLGGKIQKPKDWFYSQSQKGPAYTWTLSREDSSKGHYTTGVRIQAFIGVKEATGQSPKDFILDFIKSKQTSPDVHVLETCEEKNQGMFTRMCLQTEEGPHHILYSVFWGNDLDMAVVTIAGTSKQLWRIYAPTFDKMNTFELIDMKRFAEEKESGPKK</sequence>
<dbReference type="EMBL" id="JBHSMQ010000008">
    <property type="protein sequence ID" value="MFC5457172.1"/>
    <property type="molecule type" value="Genomic_DNA"/>
</dbReference>
<accession>A0ABW0KWU2</accession>
<dbReference type="RefSeq" id="WP_377170177.1">
    <property type="nucleotide sequence ID" value="NZ_JBHSMQ010000008.1"/>
</dbReference>
<comment type="caution">
    <text evidence="2">The sequence shown here is derived from an EMBL/GenBank/DDBJ whole genome shotgun (WGS) entry which is preliminary data.</text>
</comment>
<feature type="signal peptide" evidence="1">
    <location>
        <begin position="1"/>
        <end position="21"/>
    </location>
</feature>
<evidence type="ECO:0008006" key="4">
    <source>
        <dbReference type="Google" id="ProtNLM"/>
    </source>
</evidence>
<name>A0ABW0KWU2_9BACT</name>
<gene>
    <name evidence="2" type="ORF">ACFQDI_20050</name>
</gene>
<protein>
    <recommendedName>
        <fullName evidence="4">DUF1795 domain-containing protein</fullName>
    </recommendedName>
</protein>
<evidence type="ECO:0000256" key="1">
    <source>
        <dbReference type="SAM" id="SignalP"/>
    </source>
</evidence>
<proteinExistence type="predicted"/>
<reference evidence="3" key="1">
    <citation type="journal article" date="2019" name="Int. J. Syst. Evol. Microbiol.">
        <title>The Global Catalogue of Microorganisms (GCM) 10K type strain sequencing project: providing services to taxonomists for standard genome sequencing and annotation.</title>
        <authorList>
            <consortium name="The Broad Institute Genomics Platform"/>
            <consortium name="The Broad Institute Genome Sequencing Center for Infectious Disease"/>
            <person name="Wu L."/>
            <person name="Ma J."/>
        </authorList>
    </citation>
    <scope>NUCLEOTIDE SEQUENCE [LARGE SCALE GENOMIC DNA]</scope>
    <source>
        <strain evidence="3">CGMCC 4.1469</strain>
    </source>
</reference>
<keyword evidence="3" id="KW-1185">Reference proteome</keyword>
<keyword evidence="1" id="KW-0732">Signal</keyword>
<dbReference type="Proteomes" id="UP001596052">
    <property type="component" value="Unassembled WGS sequence"/>
</dbReference>
<organism evidence="2 3">
    <name type="scientific">Prosthecobacter fluviatilis</name>
    <dbReference type="NCBI Taxonomy" id="445931"/>
    <lineage>
        <taxon>Bacteria</taxon>
        <taxon>Pseudomonadati</taxon>
        <taxon>Verrucomicrobiota</taxon>
        <taxon>Verrucomicrobiia</taxon>
        <taxon>Verrucomicrobiales</taxon>
        <taxon>Verrucomicrobiaceae</taxon>
        <taxon>Prosthecobacter</taxon>
    </lineage>
</organism>